<gene>
    <name evidence="1" type="ORF">FWJ25_04670</name>
</gene>
<evidence type="ECO:0000313" key="2">
    <source>
        <dbReference type="Proteomes" id="UP000323161"/>
    </source>
</evidence>
<dbReference type="Proteomes" id="UP000323161">
    <property type="component" value="Unassembled WGS sequence"/>
</dbReference>
<dbReference type="InterPro" id="IPR027417">
    <property type="entry name" value="P-loop_NTPase"/>
</dbReference>
<evidence type="ECO:0000313" key="1">
    <source>
        <dbReference type="EMBL" id="KAA1174688.1"/>
    </source>
</evidence>
<comment type="caution">
    <text evidence="1">The sequence shown here is derived from an EMBL/GenBank/DDBJ whole genome shotgun (WGS) entry which is preliminary data.</text>
</comment>
<evidence type="ECO:0008006" key="3">
    <source>
        <dbReference type="Google" id="ProtNLM"/>
    </source>
</evidence>
<sequence length="422" mass="47935">MKRALHFVVHIGTEKTGTTTLQAYLHAHQSRLRQRGICYYASPERIEGRGLAAAALGDQPPDDYLRHEGIHTPEERQAFRRRVVEHFQQSMESLEEHVHTVVISSEHFHSRLRQRDQVEWLKDLVAPWAADTKVVVYLRRQVDVLSSFYSTALRNGEVCNLQELALRVCRPSNHYYNYRTVLELWGEVFGQLSLTPRLFSANDLKDGDILADFLDVLREGHEALPEAPDLPRQNESINPVGQGLMRGLNKVARELPADSEQEELQVLMRKVVSVFSGPGEALPVVEARKLQKEFQQCNAWIRQNWFNEKKPLFLPVTKDNYGRQPSVYTFGSEELETAKAVIDYLAKPGTEGIPWLDDCAGYFRNSAVALEAKDLAAARKLMAMAHRIRPKGPFIQQKLGEYRSLRSGLLGKLGRWVGLGGS</sequence>
<dbReference type="RefSeq" id="WP_149599110.1">
    <property type="nucleotide sequence ID" value="NZ_VTUU01000002.1"/>
</dbReference>
<accession>A0A5B0VJU3</accession>
<dbReference type="EMBL" id="VTUU01000002">
    <property type="protein sequence ID" value="KAA1174688.1"/>
    <property type="molecule type" value="Genomic_DNA"/>
</dbReference>
<organism evidence="1 2">
    <name type="scientific">Marinobacter salinexigens</name>
    <dbReference type="NCBI Taxonomy" id="2919747"/>
    <lineage>
        <taxon>Bacteria</taxon>
        <taxon>Pseudomonadati</taxon>
        <taxon>Pseudomonadota</taxon>
        <taxon>Gammaproteobacteria</taxon>
        <taxon>Pseudomonadales</taxon>
        <taxon>Marinobacteraceae</taxon>
        <taxon>Marinobacter</taxon>
    </lineage>
</organism>
<dbReference type="Gene3D" id="3.40.50.300">
    <property type="entry name" value="P-loop containing nucleotide triphosphate hydrolases"/>
    <property type="match status" value="1"/>
</dbReference>
<protein>
    <recommendedName>
        <fullName evidence="3">Sulfotransferase family protein</fullName>
    </recommendedName>
</protein>
<dbReference type="AlphaFoldDB" id="A0A5B0VJU3"/>
<proteinExistence type="predicted"/>
<keyword evidence="2" id="KW-1185">Reference proteome</keyword>
<reference evidence="1 2" key="1">
    <citation type="submission" date="2019-08" db="EMBL/GenBank/DDBJ databases">
        <title>Marinobacter ZYF650 sp. nov., a marine bacterium isolated from seawater of the Mariana trench.</title>
        <authorList>
            <person name="Ahmad W."/>
        </authorList>
    </citation>
    <scope>NUCLEOTIDE SEQUENCE [LARGE SCALE GENOMIC DNA]</scope>
    <source>
        <strain evidence="1 2">ZYF650</strain>
    </source>
</reference>
<name>A0A5B0VJU3_9GAMM</name>
<dbReference type="SUPFAM" id="SSF52540">
    <property type="entry name" value="P-loop containing nucleoside triphosphate hydrolases"/>
    <property type="match status" value="1"/>
</dbReference>